<name>A0A6I7HGZ9_9HYPH</name>
<accession>A0A6I7HGZ9</accession>
<sequence length="105" mass="11139">MRIESGLGGYSYQNRYVRTVAETEELAAETTAAASPRRAGGPAFSSTFVSASLATALWSLDGGRRSGTATTLAASPVDGSEAERSQLEQVEALYREFGPVEDMED</sequence>
<feature type="region of interest" description="Disordered" evidence="1">
    <location>
        <begin position="63"/>
        <end position="84"/>
    </location>
</feature>
<reference evidence="2 3" key="1">
    <citation type="submission" date="2018-07" db="EMBL/GenBank/DDBJ databases">
        <title>Genomic Encyclopedia of Type Strains, Phase IV (KMG-IV): sequencing the most valuable type-strain genomes for metagenomic binning, comparative biology and taxonomic classification.</title>
        <authorList>
            <person name="Goeker M."/>
        </authorList>
    </citation>
    <scope>NUCLEOTIDE SEQUENCE [LARGE SCALE GENOMIC DNA]</scope>
    <source>
        <strain evidence="2 3">DSM 25528</strain>
    </source>
</reference>
<dbReference type="Proteomes" id="UP000252582">
    <property type="component" value="Unassembled WGS sequence"/>
</dbReference>
<evidence type="ECO:0000313" key="2">
    <source>
        <dbReference type="EMBL" id="RCW20214.1"/>
    </source>
</evidence>
<gene>
    <name evidence="2" type="ORF">DFR48_11577</name>
</gene>
<dbReference type="RefSeq" id="WP_114365061.1">
    <property type="nucleotide sequence ID" value="NZ_QPIX01000015.1"/>
</dbReference>
<dbReference type="AlphaFoldDB" id="A0A6I7HGZ9"/>
<comment type="caution">
    <text evidence="2">The sequence shown here is derived from an EMBL/GenBank/DDBJ whole genome shotgun (WGS) entry which is preliminary data.</text>
</comment>
<dbReference type="EMBL" id="QPIX01000015">
    <property type="protein sequence ID" value="RCW20214.1"/>
    <property type="molecule type" value="Genomic_DNA"/>
</dbReference>
<protein>
    <submittedName>
        <fullName evidence="2">Uncharacterized protein</fullName>
    </submittedName>
</protein>
<proteinExistence type="predicted"/>
<evidence type="ECO:0000313" key="3">
    <source>
        <dbReference type="Proteomes" id="UP000252582"/>
    </source>
</evidence>
<keyword evidence="3" id="KW-1185">Reference proteome</keyword>
<evidence type="ECO:0000256" key="1">
    <source>
        <dbReference type="SAM" id="MobiDB-lite"/>
    </source>
</evidence>
<organism evidence="2 3">
    <name type="scientific">Ciceribacter lividus</name>
    <dbReference type="NCBI Taxonomy" id="1197950"/>
    <lineage>
        <taxon>Bacteria</taxon>
        <taxon>Pseudomonadati</taxon>
        <taxon>Pseudomonadota</taxon>
        <taxon>Alphaproteobacteria</taxon>
        <taxon>Hyphomicrobiales</taxon>
        <taxon>Rhizobiaceae</taxon>
        <taxon>Ciceribacter</taxon>
    </lineage>
</organism>